<evidence type="ECO:0000313" key="3">
    <source>
        <dbReference type="Proteomes" id="UP001612741"/>
    </source>
</evidence>
<organism evidence="2 3">
    <name type="scientific">Nonomuraea typhae</name>
    <dbReference type="NCBI Taxonomy" id="2603600"/>
    <lineage>
        <taxon>Bacteria</taxon>
        <taxon>Bacillati</taxon>
        <taxon>Actinomycetota</taxon>
        <taxon>Actinomycetes</taxon>
        <taxon>Streptosporangiales</taxon>
        <taxon>Streptosporangiaceae</taxon>
        <taxon>Nonomuraea</taxon>
    </lineage>
</organism>
<accession>A0ABW7Z1S4</accession>
<keyword evidence="3" id="KW-1185">Reference proteome</keyword>
<name>A0ABW7Z1S4_9ACTN</name>
<sequence>MSEMDVRGDDLPFDDDELSPETPEADAAEQHRQLRDEEDRRREYPLDVDPADAAEQDRVVDYDDDDYR</sequence>
<feature type="compositionally biased region" description="Acidic residues" evidence="1">
    <location>
        <begin position="11"/>
        <end position="27"/>
    </location>
</feature>
<comment type="caution">
    <text evidence="2">The sequence shown here is derived from an EMBL/GenBank/DDBJ whole genome shotgun (WGS) entry which is preliminary data.</text>
</comment>
<feature type="compositionally biased region" description="Basic and acidic residues" evidence="1">
    <location>
        <begin position="1"/>
        <end position="10"/>
    </location>
</feature>
<evidence type="ECO:0000313" key="2">
    <source>
        <dbReference type="EMBL" id="MFI6500674.1"/>
    </source>
</evidence>
<reference evidence="2 3" key="1">
    <citation type="submission" date="2024-10" db="EMBL/GenBank/DDBJ databases">
        <title>The Natural Products Discovery Center: Release of the First 8490 Sequenced Strains for Exploring Actinobacteria Biosynthetic Diversity.</title>
        <authorList>
            <person name="Kalkreuter E."/>
            <person name="Kautsar S.A."/>
            <person name="Yang D."/>
            <person name="Bader C.D."/>
            <person name="Teijaro C.N."/>
            <person name="Fluegel L."/>
            <person name="Davis C.M."/>
            <person name="Simpson J.R."/>
            <person name="Lauterbach L."/>
            <person name="Steele A.D."/>
            <person name="Gui C."/>
            <person name="Meng S."/>
            <person name="Li G."/>
            <person name="Viehrig K."/>
            <person name="Ye F."/>
            <person name="Su P."/>
            <person name="Kiefer A.F."/>
            <person name="Nichols A."/>
            <person name="Cepeda A.J."/>
            <person name="Yan W."/>
            <person name="Fan B."/>
            <person name="Jiang Y."/>
            <person name="Adhikari A."/>
            <person name="Zheng C.-J."/>
            <person name="Schuster L."/>
            <person name="Cowan T.M."/>
            <person name="Smanski M.J."/>
            <person name="Chevrette M.G."/>
            <person name="De Carvalho L.P.S."/>
            <person name="Shen B."/>
        </authorList>
    </citation>
    <scope>NUCLEOTIDE SEQUENCE [LARGE SCALE GENOMIC DNA]</scope>
    <source>
        <strain evidence="2 3">NPDC050545</strain>
    </source>
</reference>
<evidence type="ECO:0000256" key="1">
    <source>
        <dbReference type="SAM" id="MobiDB-lite"/>
    </source>
</evidence>
<gene>
    <name evidence="2" type="ORF">ACIBG2_25080</name>
</gene>
<proteinExistence type="predicted"/>
<dbReference type="RefSeq" id="WP_397084719.1">
    <property type="nucleotide sequence ID" value="NZ_JBITGY010000006.1"/>
</dbReference>
<dbReference type="EMBL" id="JBITGY010000006">
    <property type="protein sequence ID" value="MFI6500674.1"/>
    <property type="molecule type" value="Genomic_DNA"/>
</dbReference>
<feature type="region of interest" description="Disordered" evidence="1">
    <location>
        <begin position="1"/>
        <end position="68"/>
    </location>
</feature>
<feature type="compositionally biased region" description="Basic and acidic residues" evidence="1">
    <location>
        <begin position="28"/>
        <end position="45"/>
    </location>
</feature>
<dbReference type="Proteomes" id="UP001612741">
    <property type="component" value="Unassembled WGS sequence"/>
</dbReference>
<protein>
    <submittedName>
        <fullName evidence="2">Uncharacterized protein</fullName>
    </submittedName>
</protein>